<dbReference type="InterPro" id="IPR050709">
    <property type="entry name" value="Biotin_Carboxyl_Carrier/Decarb"/>
</dbReference>
<dbReference type="Pfam" id="PF00364">
    <property type="entry name" value="Biotin_lipoyl"/>
    <property type="match status" value="1"/>
</dbReference>
<proteinExistence type="predicted"/>
<dbReference type="InterPro" id="IPR011053">
    <property type="entry name" value="Single_hybrid_motif"/>
</dbReference>
<dbReference type="CDD" id="cd06850">
    <property type="entry name" value="biotinyl_domain"/>
    <property type="match status" value="1"/>
</dbReference>
<evidence type="ECO:0000313" key="4">
    <source>
        <dbReference type="Proteomes" id="UP000183047"/>
    </source>
</evidence>
<feature type="domain" description="Lipoyl-binding" evidence="2">
    <location>
        <begin position="42"/>
        <end position="118"/>
    </location>
</feature>
<dbReference type="SUPFAM" id="SSF51230">
    <property type="entry name" value="Single hybrid motif"/>
    <property type="match status" value="1"/>
</dbReference>
<dbReference type="Gene3D" id="2.40.50.100">
    <property type="match status" value="1"/>
</dbReference>
<dbReference type="OrthoDB" id="9812676at2"/>
<evidence type="ECO:0000259" key="2">
    <source>
        <dbReference type="PROSITE" id="PS50968"/>
    </source>
</evidence>
<organism evidence="3 4">
    <name type="scientific">Butyrivibrio hungatei</name>
    <dbReference type="NCBI Taxonomy" id="185008"/>
    <lineage>
        <taxon>Bacteria</taxon>
        <taxon>Bacillati</taxon>
        <taxon>Bacillota</taxon>
        <taxon>Clostridia</taxon>
        <taxon>Lachnospirales</taxon>
        <taxon>Lachnospiraceae</taxon>
        <taxon>Butyrivibrio</taxon>
    </lineage>
</organism>
<dbReference type="RefSeq" id="WP_074461682.1">
    <property type="nucleotide sequence ID" value="NZ_FMUR01000005.1"/>
</dbReference>
<reference evidence="4" key="1">
    <citation type="submission" date="2016-10" db="EMBL/GenBank/DDBJ databases">
        <authorList>
            <person name="Varghese N."/>
            <person name="Submissions S."/>
        </authorList>
    </citation>
    <scope>NUCLEOTIDE SEQUENCE [LARGE SCALE GENOMIC DNA]</scope>
    <source>
        <strain evidence="4">XBD2006</strain>
    </source>
</reference>
<dbReference type="InterPro" id="IPR000089">
    <property type="entry name" value="Biotin_lipoyl"/>
</dbReference>
<dbReference type="PANTHER" id="PTHR45266">
    <property type="entry name" value="OXALOACETATE DECARBOXYLASE ALPHA CHAIN"/>
    <property type="match status" value="1"/>
</dbReference>
<dbReference type="STRING" id="185008.bhn_I1150"/>
<keyword evidence="1" id="KW-0092">Biotin</keyword>
<protein>
    <submittedName>
        <fullName evidence="3">Biotin-requiring enzyme</fullName>
    </submittedName>
</protein>
<dbReference type="PANTHER" id="PTHR45266:SF3">
    <property type="entry name" value="OXALOACETATE DECARBOXYLASE ALPHA CHAIN"/>
    <property type="match status" value="1"/>
</dbReference>
<dbReference type="PROSITE" id="PS50968">
    <property type="entry name" value="BIOTINYL_LIPOYL"/>
    <property type="match status" value="1"/>
</dbReference>
<sequence length="118" mass="11511">MKNYTITVNGNVYDVTVEEGAGSGAAPVAASAPKAPVAPVKKASAGAGSIKVEAGAAGKILKINASVGQAVKKGDTVITLESMKMEIPMVAPSDGTVASIDVAAGDSVEAGTVLATLN</sequence>
<keyword evidence="4" id="KW-1185">Reference proteome</keyword>
<dbReference type="EMBL" id="FMUR01000005">
    <property type="protein sequence ID" value="SCX96730.1"/>
    <property type="molecule type" value="Genomic_DNA"/>
</dbReference>
<name>A0A1G5C353_9FIRM</name>
<evidence type="ECO:0000313" key="3">
    <source>
        <dbReference type="EMBL" id="SCX96730.1"/>
    </source>
</evidence>
<dbReference type="AlphaFoldDB" id="A0A1G5C353"/>
<gene>
    <name evidence="3" type="ORF">SAMN02910451_00953</name>
</gene>
<dbReference type="Proteomes" id="UP000183047">
    <property type="component" value="Unassembled WGS sequence"/>
</dbReference>
<accession>A0A1G5C353</accession>
<evidence type="ECO:0000256" key="1">
    <source>
        <dbReference type="ARBA" id="ARBA00023267"/>
    </source>
</evidence>